<dbReference type="Proteomes" id="UP000886723">
    <property type="component" value="Unassembled WGS sequence"/>
</dbReference>
<reference evidence="1" key="1">
    <citation type="submission" date="2020-10" db="EMBL/GenBank/DDBJ databases">
        <authorList>
            <person name="Gilroy R."/>
        </authorList>
    </citation>
    <scope>NUCLEOTIDE SEQUENCE</scope>
    <source>
        <strain evidence="1">ChiBcec2-4451</strain>
    </source>
</reference>
<sequence>MDKIQMCVDSLITAIRDGEAYRRYLDCEEKLQKQPDLRKKIDEFRAAVYHLNNAEEQIDLFDKIDEFEKEYREFRKIPVVNEFLEAELDVCRLLQRVGARIQSGVDVRIPRV</sequence>
<dbReference type="InterPro" id="IPR023378">
    <property type="entry name" value="YheA/YmcA-like_dom_sf"/>
</dbReference>
<dbReference type="Pfam" id="PF06133">
    <property type="entry name" value="Com_YlbF"/>
    <property type="match status" value="1"/>
</dbReference>
<proteinExistence type="predicted"/>
<reference evidence="1" key="2">
    <citation type="journal article" date="2021" name="PeerJ">
        <title>Extensive microbial diversity within the chicken gut microbiome revealed by metagenomics and culture.</title>
        <authorList>
            <person name="Gilroy R."/>
            <person name="Ravi A."/>
            <person name="Getino M."/>
            <person name="Pursley I."/>
            <person name="Horton D.L."/>
            <person name="Alikhan N.F."/>
            <person name="Baker D."/>
            <person name="Gharbi K."/>
            <person name="Hall N."/>
            <person name="Watson M."/>
            <person name="Adriaenssens E.M."/>
            <person name="Foster-Nyarko E."/>
            <person name="Jarju S."/>
            <person name="Secka A."/>
            <person name="Antonio M."/>
            <person name="Oren A."/>
            <person name="Chaudhuri R.R."/>
            <person name="La Ragione R."/>
            <person name="Hildebrand F."/>
            <person name="Pallen M.J."/>
        </authorList>
    </citation>
    <scope>NUCLEOTIDE SEQUENCE</scope>
    <source>
        <strain evidence="1">ChiBcec2-4451</strain>
    </source>
</reference>
<gene>
    <name evidence="1" type="ORF">IAA63_06695</name>
</gene>
<dbReference type="SUPFAM" id="SSF158622">
    <property type="entry name" value="YheA/YmcA-like"/>
    <property type="match status" value="1"/>
</dbReference>
<protein>
    <submittedName>
        <fullName evidence="1">YlbF family regulator</fullName>
    </submittedName>
</protein>
<dbReference type="Gene3D" id="1.20.1500.10">
    <property type="entry name" value="YheA/YmcA-like"/>
    <property type="match status" value="1"/>
</dbReference>
<evidence type="ECO:0000313" key="2">
    <source>
        <dbReference type="Proteomes" id="UP000886723"/>
    </source>
</evidence>
<dbReference type="AlphaFoldDB" id="A0A9D1NU09"/>
<dbReference type="EMBL" id="DVON01000148">
    <property type="protein sequence ID" value="HIV12810.1"/>
    <property type="molecule type" value="Genomic_DNA"/>
</dbReference>
<name>A0A9D1NU09_9FIRM</name>
<organism evidence="1 2">
    <name type="scientific">Candidatus Pullilachnospira stercoravium</name>
    <dbReference type="NCBI Taxonomy" id="2840913"/>
    <lineage>
        <taxon>Bacteria</taxon>
        <taxon>Bacillati</taxon>
        <taxon>Bacillota</taxon>
        <taxon>Clostridia</taxon>
        <taxon>Lachnospirales</taxon>
        <taxon>Lachnospiraceae</taxon>
        <taxon>Lachnospiraceae incertae sedis</taxon>
        <taxon>Candidatus Pullilachnospira</taxon>
    </lineage>
</organism>
<evidence type="ECO:0000313" key="1">
    <source>
        <dbReference type="EMBL" id="HIV12810.1"/>
    </source>
</evidence>
<dbReference type="InterPro" id="IPR010368">
    <property type="entry name" value="Com_YlbF"/>
</dbReference>
<comment type="caution">
    <text evidence="1">The sequence shown here is derived from an EMBL/GenBank/DDBJ whole genome shotgun (WGS) entry which is preliminary data.</text>
</comment>
<accession>A0A9D1NU09</accession>